<dbReference type="Pfam" id="PF00711">
    <property type="entry name" value="Defensin_beta"/>
    <property type="match status" value="1"/>
</dbReference>
<comment type="subcellular location">
    <subcellularLocation>
        <location evidence="1">Secreted</location>
    </subcellularLocation>
</comment>
<organism evidence="11 12">
    <name type="scientific">Amazona collaria</name>
    <name type="common">yellow-billed parrot</name>
    <dbReference type="NCBI Taxonomy" id="241587"/>
    <lineage>
        <taxon>Eukaryota</taxon>
        <taxon>Metazoa</taxon>
        <taxon>Chordata</taxon>
        <taxon>Craniata</taxon>
        <taxon>Vertebrata</taxon>
        <taxon>Euteleostomi</taxon>
        <taxon>Archelosauria</taxon>
        <taxon>Archosauria</taxon>
        <taxon>Dinosauria</taxon>
        <taxon>Saurischia</taxon>
        <taxon>Theropoda</taxon>
        <taxon>Coelurosauria</taxon>
        <taxon>Aves</taxon>
        <taxon>Neognathae</taxon>
        <taxon>Neoaves</taxon>
        <taxon>Telluraves</taxon>
        <taxon>Australaves</taxon>
        <taxon>Psittaciformes</taxon>
        <taxon>Psittacidae</taxon>
        <taxon>Amazona</taxon>
    </lineage>
</organism>
<feature type="chain" id="PRO_5034684188" description="Beta-defensin-like domain-containing protein" evidence="9">
    <location>
        <begin position="21"/>
        <end position="65"/>
    </location>
</feature>
<evidence type="ECO:0000256" key="3">
    <source>
        <dbReference type="ARBA" id="ARBA00022525"/>
    </source>
</evidence>
<keyword evidence="7" id="KW-0044">Antibiotic</keyword>
<name>A0A8B9G0T1_9PSIT</name>
<evidence type="ECO:0000256" key="1">
    <source>
        <dbReference type="ARBA" id="ARBA00004613"/>
    </source>
</evidence>
<dbReference type="PANTHER" id="PTHR20515">
    <property type="entry name" value="BETA-DEFENSIN"/>
    <property type="match status" value="1"/>
</dbReference>
<dbReference type="GO" id="GO:0005615">
    <property type="term" value="C:extracellular space"/>
    <property type="evidence" value="ECO:0007669"/>
    <property type="project" value="TreeGrafter"/>
</dbReference>
<keyword evidence="4" id="KW-0929">Antimicrobial</keyword>
<keyword evidence="3" id="KW-0964">Secreted</keyword>
<keyword evidence="8" id="KW-1015">Disulfide bond</keyword>
<evidence type="ECO:0000256" key="8">
    <source>
        <dbReference type="ARBA" id="ARBA00023157"/>
    </source>
</evidence>
<dbReference type="InterPro" id="IPR001855">
    <property type="entry name" value="Defensin_beta-like"/>
</dbReference>
<evidence type="ECO:0000313" key="12">
    <source>
        <dbReference type="Proteomes" id="UP000694522"/>
    </source>
</evidence>
<keyword evidence="6" id="KW-0211">Defensin</keyword>
<feature type="signal peptide" evidence="9">
    <location>
        <begin position="1"/>
        <end position="20"/>
    </location>
</feature>
<dbReference type="PANTHER" id="PTHR20515:SF20">
    <property type="entry name" value="GALLINACIN-1-RELATED"/>
    <property type="match status" value="1"/>
</dbReference>
<accession>A0A8B9G0T1</accession>
<dbReference type="GO" id="GO:0042056">
    <property type="term" value="F:chemoattractant activity"/>
    <property type="evidence" value="ECO:0007669"/>
    <property type="project" value="TreeGrafter"/>
</dbReference>
<comment type="similarity">
    <text evidence="2">Belongs to the beta-defensin family.</text>
</comment>
<dbReference type="AlphaFoldDB" id="A0A8B9G0T1"/>
<evidence type="ECO:0000256" key="9">
    <source>
        <dbReference type="SAM" id="SignalP"/>
    </source>
</evidence>
<reference evidence="11" key="2">
    <citation type="submission" date="2025-09" db="UniProtKB">
        <authorList>
            <consortium name="Ensembl"/>
        </authorList>
    </citation>
    <scope>IDENTIFICATION</scope>
</reference>
<protein>
    <recommendedName>
        <fullName evidence="10">Beta-defensin-like domain-containing protein</fullName>
    </recommendedName>
</protein>
<sequence>MRILYLLFPLFLLLAQGAAGSSLAPGNKAQCHRENGFCAILKCPFPYVISGRCSKFLFCCKRIWG</sequence>
<feature type="domain" description="Beta-defensin-like" evidence="10">
    <location>
        <begin position="27"/>
        <end position="61"/>
    </location>
</feature>
<proteinExistence type="inferred from homology"/>
<reference evidence="11" key="1">
    <citation type="submission" date="2025-08" db="UniProtKB">
        <authorList>
            <consortium name="Ensembl"/>
        </authorList>
    </citation>
    <scope>IDENTIFICATION</scope>
</reference>
<evidence type="ECO:0000259" key="10">
    <source>
        <dbReference type="Pfam" id="PF00711"/>
    </source>
</evidence>
<evidence type="ECO:0000256" key="2">
    <source>
        <dbReference type="ARBA" id="ARBA00007371"/>
    </source>
</evidence>
<evidence type="ECO:0000256" key="7">
    <source>
        <dbReference type="ARBA" id="ARBA00023022"/>
    </source>
</evidence>
<dbReference type="SUPFAM" id="SSF57392">
    <property type="entry name" value="Defensin-like"/>
    <property type="match status" value="1"/>
</dbReference>
<evidence type="ECO:0000256" key="6">
    <source>
        <dbReference type="ARBA" id="ARBA00022940"/>
    </source>
</evidence>
<evidence type="ECO:0000313" key="11">
    <source>
        <dbReference type="Ensembl" id="ENSACOP00000017476.1"/>
    </source>
</evidence>
<dbReference type="Ensembl" id="ENSACOT00000018116.1">
    <property type="protein sequence ID" value="ENSACOP00000017476.1"/>
    <property type="gene ID" value="ENSACOG00000012119.1"/>
</dbReference>
<dbReference type="Proteomes" id="UP000694522">
    <property type="component" value="Unplaced"/>
</dbReference>
<dbReference type="GO" id="GO:0042742">
    <property type="term" value="P:defense response to bacterium"/>
    <property type="evidence" value="ECO:0007669"/>
    <property type="project" value="UniProtKB-KW"/>
</dbReference>
<keyword evidence="5 9" id="KW-0732">Signal</keyword>
<dbReference type="GO" id="GO:0060326">
    <property type="term" value="P:cell chemotaxis"/>
    <property type="evidence" value="ECO:0007669"/>
    <property type="project" value="TreeGrafter"/>
</dbReference>
<evidence type="ECO:0000256" key="4">
    <source>
        <dbReference type="ARBA" id="ARBA00022529"/>
    </source>
</evidence>
<dbReference type="GO" id="GO:0031731">
    <property type="term" value="F:CCR6 chemokine receptor binding"/>
    <property type="evidence" value="ECO:0007669"/>
    <property type="project" value="TreeGrafter"/>
</dbReference>
<keyword evidence="12" id="KW-1185">Reference proteome</keyword>
<evidence type="ECO:0000256" key="5">
    <source>
        <dbReference type="ARBA" id="ARBA00022729"/>
    </source>
</evidence>